<keyword evidence="1" id="KW-1133">Transmembrane helix</keyword>
<evidence type="ECO:0000256" key="1">
    <source>
        <dbReference type="SAM" id="Phobius"/>
    </source>
</evidence>
<sequence>MSRYYDDKSREVKWGTIVLHVVFFFTALIALCMAGCPYYNVWSSNLSGKASLARATQDRQIAVQEALAKKESAKMLADAEIERAKGVAKANQIIGDSLRNNEEYLRYLWIDGLQQNKSQVIYVPTEANLPILEAGKRE</sequence>
<keyword evidence="1" id="KW-0812">Transmembrane</keyword>
<dbReference type="EMBL" id="KC911857">
    <property type="protein sequence ID" value="AGR48792.1"/>
    <property type="molecule type" value="Genomic_DNA"/>
</dbReference>
<name>T1S9H7_9CAUD</name>
<accession>T1S9H7</accession>
<reference evidence="2 3" key="1">
    <citation type="journal article" date="2013" name="J. Virol.">
        <title>Antirepression System Associated with the Life Cycle Switch in the Temperate Podoviridae Phage SPC32H.</title>
        <authorList>
            <person name="Kim M."/>
            <person name="Ryu S."/>
        </authorList>
    </citation>
    <scope>NUCLEOTIDE SEQUENCE [LARGE SCALE GENOMIC DNA]</scope>
</reference>
<keyword evidence="1" id="KW-0472">Membrane</keyword>
<protein>
    <recommendedName>
        <fullName evidence="4">Membrane protease subunit</fullName>
    </recommendedName>
</protein>
<dbReference type="Proteomes" id="UP000016456">
    <property type="component" value="Segment"/>
</dbReference>
<evidence type="ECO:0008006" key="4">
    <source>
        <dbReference type="Google" id="ProtNLM"/>
    </source>
</evidence>
<gene>
    <name evidence="2" type="ORF">SPC32N_003</name>
</gene>
<feature type="transmembrane region" description="Helical" evidence="1">
    <location>
        <begin position="17"/>
        <end position="39"/>
    </location>
</feature>
<organism evidence="2 3">
    <name type="scientific">Salmonella phage SPC32N</name>
    <dbReference type="NCBI Taxonomy" id="1327942"/>
    <lineage>
        <taxon>Viruses</taxon>
        <taxon>Duplodnaviria</taxon>
        <taxon>Heunggongvirae</taxon>
        <taxon>Uroviricota</taxon>
        <taxon>Caudoviricetes</taxon>
        <taxon>Uetakevirus</taxon>
        <taxon>Uetakevirus SPN1S</taxon>
    </lineage>
</organism>
<evidence type="ECO:0000313" key="3">
    <source>
        <dbReference type="Proteomes" id="UP000016456"/>
    </source>
</evidence>
<proteinExistence type="predicted"/>
<evidence type="ECO:0000313" key="2">
    <source>
        <dbReference type="EMBL" id="AGR48792.1"/>
    </source>
</evidence>